<name>A0A833PF41_ACIBZ</name>
<reference evidence="3" key="1">
    <citation type="journal article" date="2020" name="MBio">
        <title>Horizontal gene transfer to a defensive symbiont with a reduced genome amongst a multipartite beetle microbiome.</title>
        <authorList>
            <person name="Waterworth S.C."/>
            <person name="Florez L.V."/>
            <person name="Rees E.R."/>
            <person name="Hertweck C."/>
            <person name="Kaltenpoth M."/>
            <person name="Kwan J.C."/>
        </authorList>
    </citation>
    <scope>NUCLEOTIDE SEQUENCE [LARGE SCALE GENOMIC DNA]</scope>
</reference>
<feature type="transmembrane region" description="Helical" evidence="1">
    <location>
        <begin position="153"/>
        <end position="177"/>
    </location>
</feature>
<keyword evidence="1" id="KW-1133">Transmembrane helix</keyword>
<protein>
    <submittedName>
        <fullName evidence="2">Uncharacterized protein</fullName>
    </submittedName>
</protein>
<evidence type="ECO:0000256" key="1">
    <source>
        <dbReference type="SAM" id="Phobius"/>
    </source>
</evidence>
<evidence type="ECO:0000313" key="2">
    <source>
        <dbReference type="EMBL" id="KAF1023776.1"/>
    </source>
</evidence>
<accession>A0A833PF41</accession>
<comment type="caution">
    <text evidence="2">The sequence shown here is derived from an EMBL/GenBank/DDBJ whole genome shotgun (WGS) entry which is preliminary data.</text>
</comment>
<proteinExistence type="predicted"/>
<organism evidence="2 3">
    <name type="scientific">Acinetobacter bereziniae</name>
    <name type="common">Acinetobacter genomosp. 10</name>
    <dbReference type="NCBI Taxonomy" id="106648"/>
    <lineage>
        <taxon>Bacteria</taxon>
        <taxon>Pseudomonadati</taxon>
        <taxon>Pseudomonadota</taxon>
        <taxon>Gammaproteobacteria</taxon>
        <taxon>Moraxellales</taxon>
        <taxon>Moraxellaceae</taxon>
        <taxon>Acinetobacter</taxon>
    </lineage>
</organism>
<sequence>MKINIVVKSLALLTICPLLLMLLLLPTPASEHGWQVDMMQWINQFLKIQSTTTGELEQFSLFVKTYLSLLCPLWALLIIYAIYKDDKVEQPKLKQFKPLDAVIVFACFSFCIGFATILSLWHLNPSLVSIRVKNSYLFRILYEYKLGVILAELFYFGILLLASTGILAVLFAIIINIKQRLMYKSK</sequence>
<evidence type="ECO:0000313" key="3">
    <source>
        <dbReference type="Proteomes" id="UP000490535"/>
    </source>
</evidence>
<keyword evidence="1" id="KW-0812">Transmembrane</keyword>
<feature type="transmembrane region" description="Helical" evidence="1">
    <location>
        <begin position="103"/>
        <end position="123"/>
    </location>
</feature>
<feature type="transmembrane region" description="Helical" evidence="1">
    <location>
        <begin position="65"/>
        <end position="83"/>
    </location>
</feature>
<keyword evidence="1" id="KW-0472">Membrane</keyword>
<dbReference type="Proteomes" id="UP000490535">
    <property type="component" value="Unassembled WGS sequence"/>
</dbReference>
<gene>
    <name evidence="2" type="ORF">GAK29_02843</name>
</gene>
<dbReference type="AlphaFoldDB" id="A0A833PF41"/>
<dbReference type="EMBL" id="WNDP01000073">
    <property type="protein sequence ID" value="KAF1023776.1"/>
    <property type="molecule type" value="Genomic_DNA"/>
</dbReference>